<keyword evidence="1" id="KW-0472">Membrane</keyword>
<accession>A0A5C3KKY7</accession>
<name>A0A5C3KKY7_COPMA</name>
<feature type="transmembrane region" description="Helical" evidence="1">
    <location>
        <begin position="149"/>
        <end position="166"/>
    </location>
</feature>
<evidence type="ECO:0000313" key="2">
    <source>
        <dbReference type="EMBL" id="TFK20920.1"/>
    </source>
</evidence>
<dbReference type="Proteomes" id="UP000307440">
    <property type="component" value="Unassembled WGS sequence"/>
</dbReference>
<protein>
    <submittedName>
        <fullName evidence="2">Uncharacterized protein</fullName>
    </submittedName>
</protein>
<evidence type="ECO:0000256" key="1">
    <source>
        <dbReference type="SAM" id="Phobius"/>
    </source>
</evidence>
<feature type="transmembrane region" description="Helical" evidence="1">
    <location>
        <begin position="264"/>
        <end position="284"/>
    </location>
</feature>
<feature type="transmembrane region" description="Helical" evidence="1">
    <location>
        <begin position="20"/>
        <end position="38"/>
    </location>
</feature>
<keyword evidence="1" id="KW-0812">Transmembrane</keyword>
<organism evidence="2 3">
    <name type="scientific">Coprinopsis marcescibilis</name>
    <name type="common">Agaric fungus</name>
    <name type="synonym">Psathyrella marcescibilis</name>
    <dbReference type="NCBI Taxonomy" id="230819"/>
    <lineage>
        <taxon>Eukaryota</taxon>
        <taxon>Fungi</taxon>
        <taxon>Dikarya</taxon>
        <taxon>Basidiomycota</taxon>
        <taxon>Agaricomycotina</taxon>
        <taxon>Agaricomycetes</taxon>
        <taxon>Agaricomycetidae</taxon>
        <taxon>Agaricales</taxon>
        <taxon>Agaricineae</taxon>
        <taxon>Psathyrellaceae</taxon>
        <taxon>Coprinopsis</taxon>
    </lineage>
</organism>
<dbReference type="EMBL" id="ML210283">
    <property type="protein sequence ID" value="TFK20920.1"/>
    <property type="molecule type" value="Genomic_DNA"/>
</dbReference>
<evidence type="ECO:0000313" key="3">
    <source>
        <dbReference type="Proteomes" id="UP000307440"/>
    </source>
</evidence>
<gene>
    <name evidence="2" type="ORF">FA15DRAFT_673029</name>
</gene>
<reference evidence="2 3" key="1">
    <citation type="journal article" date="2019" name="Nat. Ecol. Evol.">
        <title>Megaphylogeny resolves global patterns of mushroom evolution.</title>
        <authorList>
            <person name="Varga T."/>
            <person name="Krizsan K."/>
            <person name="Foldi C."/>
            <person name="Dima B."/>
            <person name="Sanchez-Garcia M."/>
            <person name="Sanchez-Ramirez S."/>
            <person name="Szollosi G.J."/>
            <person name="Szarkandi J.G."/>
            <person name="Papp V."/>
            <person name="Albert L."/>
            <person name="Andreopoulos W."/>
            <person name="Angelini C."/>
            <person name="Antonin V."/>
            <person name="Barry K.W."/>
            <person name="Bougher N.L."/>
            <person name="Buchanan P."/>
            <person name="Buyck B."/>
            <person name="Bense V."/>
            <person name="Catcheside P."/>
            <person name="Chovatia M."/>
            <person name="Cooper J."/>
            <person name="Damon W."/>
            <person name="Desjardin D."/>
            <person name="Finy P."/>
            <person name="Geml J."/>
            <person name="Haridas S."/>
            <person name="Hughes K."/>
            <person name="Justo A."/>
            <person name="Karasinski D."/>
            <person name="Kautmanova I."/>
            <person name="Kiss B."/>
            <person name="Kocsube S."/>
            <person name="Kotiranta H."/>
            <person name="LaButti K.M."/>
            <person name="Lechner B.E."/>
            <person name="Liimatainen K."/>
            <person name="Lipzen A."/>
            <person name="Lukacs Z."/>
            <person name="Mihaltcheva S."/>
            <person name="Morgado L.N."/>
            <person name="Niskanen T."/>
            <person name="Noordeloos M.E."/>
            <person name="Ohm R.A."/>
            <person name="Ortiz-Santana B."/>
            <person name="Ovrebo C."/>
            <person name="Racz N."/>
            <person name="Riley R."/>
            <person name="Savchenko A."/>
            <person name="Shiryaev A."/>
            <person name="Soop K."/>
            <person name="Spirin V."/>
            <person name="Szebenyi C."/>
            <person name="Tomsovsky M."/>
            <person name="Tulloss R.E."/>
            <person name="Uehling J."/>
            <person name="Grigoriev I.V."/>
            <person name="Vagvolgyi C."/>
            <person name="Papp T."/>
            <person name="Martin F.M."/>
            <person name="Miettinen O."/>
            <person name="Hibbett D.S."/>
            <person name="Nagy L.G."/>
        </authorList>
    </citation>
    <scope>NUCLEOTIDE SEQUENCE [LARGE SCALE GENOMIC DNA]</scope>
    <source>
        <strain evidence="2 3">CBS 121175</strain>
    </source>
</reference>
<sequence>MVFPSPVGGLPLPLDFAPTILFAVLYGLLLPLLAYRIIDRRSRTWLLFGTSLFAVERVVVFGLRAMQATNESRRLSRGFASYMQSSFGSGYTGISWDLVSLARCLLVNPTFGFDNYGQSSAAATKGCHLPPPELGEDDRPRERYMLRRLSDLAAFAFFASIVPGIIANSRYSRTFTSPTAAHRTYVLRYVSTSVALFLLIIIFLASIWSRFRQHRSGTRGILIITTLVILMSIVSIFRLAIMHNETVALDSTSPGSMNTSSEKAAFYVLHVLPEWVATVVLLGCNIRKTFGTGAWGDWRRLDETPEQREKRERKAAARAERKRLRQWNGSMSNIPLNTLSTPHAT</sequence>
<feature type="transmembrane region" description="Helical" evidence="1">
    <location>
        <begin position="220"/>
        <end position="241"/>
    </location>
</feature>
<keyword evidence="3" id="KW-1185">Reference proteome</keyword>
<dbReference type="OrthoDB" id="2562239at2759"/>
<feature type="transmembrane region" description="Helical" evidence="1">
    <location>
        <begin position="186"/>
        <end position="208"/>
    </location>
</feature>
<keyword evidence="1" id="KW-1133">Transmembrane helix</keyword>
<dbReference type="AlphaFoldDB" id="A0A5C3KKY7"/>
<proteinExistence type="predicted"/>